<dbReference type="PIRSF" id="PIRSF000524">
    <property type="entry name" value="SPT"/>
    <property type="match status" value="1"/>
</dbReference>
<keyword evidence="5 7" id="KW-0663">Pyridoxal phosphate</keyword>
<dbReference type="FunFam" id="3.40.640.10:FF:000027">
    <property type="entry name" value="Serine--pyruvate aminotransferase, mitochondrial"/>
    <property type="match status" value="1"/>
</dbReference>
<evidence type="ECO:0000256" key="5">
    <source>
        <dbReference type="ARBA" id="ARBA00022898"/>
    </source>
</evidence>
<evidence type="ECO:0000256" key="8">
    <source>
        <dbReference type="RuleBase" id="RU004075"/>
    </source>
</evidence>
<dbReference type="InterPro" id="IPR015424">
    <property type="entry name" value="PyrdxlP-dep_Trfase"/>
</dbReference>
<gene>
    <name evidence="11" type="ORF">GCM10011391_19170</name>
</gene>
<dbReference type="FunFam" id="3.90.1150.10:FF:000031">
    <property type="entry name" value="Serine--glyoxylate aminotransferase"/>
    <property type="match status" value="1"/>
</dbReference>
<evidence type="ECO:0000256" key="6">
    <source>
        <dbReference type="PIRSR" id="PIRSR000524-1"/>
    </source>
</evidence>
<dbReference type="InterPro" id="IPR015422">
    <property type="entry name" value="PyrdxlP-dep_Trfase_small"/>
</dbReference>
<dbReference type="Pfam" id="PF00266">
    <property type="entry name" value="Aminotran_5"/>
    <property type="match status" value="1"/>
</dbReference>
<keyword evidence="4" id="KW-0808">Transferase</keyword>
<evidence type="ECO:0000256" key="2">
    <source>
        <dbReference type="ARBA" id="ARBA00009236"/>
    </source>
</evidence>
<dbReference type="Gene3D" id="3.40.640.10">
    <property type="entry name" value="Type I PLP-dependent aspartate aminotransferase-like (Major domain)"/>
    <property type="match status" value="1"/>
</dbReference>
<organism evidence="11 12">
    <name type="scientific">Pullulanibacillus camelliae</name>
    <dbReference type="NCBI Taxonomy" id="1707096"/>
    <lineage>
        <taxon>Bacteria</taxon>
        <taxon>Bacillati</taxon>
        <taxon>Bacillota</taxon>
        <taxon>Bacilli</taxon>
        <taxon>Bacillales</taxon>
        <taxon>Sporolactobacillaceae</taxon>
        <taxon>Pullulanibacillus</taxon>
    </lineage>
</organism>
<dbReference type="InterPro" id="IPR015421">
    <property type="entry name" value="PyrdxlP-dep_Trfase_major"/>
</dbReference>
<dbReference type="EMBL" id="BMIR01000007">
    <property type="protein sequence ID" value="GGE40568.1"/>
    <property type="molecule type" value="Genomic_DNA"/>
</dbReference>
<dbReference type="Gene3D" id="3.90.1150.10">
    <property type="entry name" value="Aspartate Aminotransferase, domain 1"/>
    <property type="match status" value="1"/>
</dbReference>
<comment type="caution">
    <text evidence="11">The sequence shown here is derived from an EMBL/GenBank/DDBJ whole genome shotgun (WGS) entry which is preliminary data.</text>
</comment>
<feature type="domain" description="Aminotransferase class V" evidence="10">
    <location>
        <begin position="29"/>
        <end position="306"/>
    </location>
</feature>
<evidence type="ECO:0000259" key="10">
    <source>
        <dbReference type="Pfam" id="PF00266"/>
    </source>
</evidence>
<comment type="cofactor">
    <cofactor evidence="1 7 9">
        <name>pyridoxal 5'-phosphate</name>
        <dbReference type="ChEBI" id="CHEBI:597326"/>
    </cofactor>
</comment>
<dbReference type="SUPFAM" id="SSF53383">
    <property type="entry name" value="PLP-dependent transferases"/>
    <property type="match status" value="1"/>
</dbReference>
<dbReference type="AlphaFoldDB" id="A0A8J2VNH6"/>
<dbReference type="GO" id="GO:0019265">
    <property type="term" value="P:glycine biosynthetic process, by transamination of glyoxylate"/>
    <property type="evidence" value="ECO:0007669"/>
    <property type="project" value="TreeGrafter"/>
</dbReference>
<evidence type="ECO:0000313" key="11">
    <source>
        <dbReference type="EMBL" id="GGE40568.1"/>
    </source>
</evidence>
<evidence type="ECO:0000256" key="1">
    <source>
        <dbReference type="ARBA" id="ARBA00001933"/>
    </source>
</evidence>
<dbReference type="PROSITE" id="PS00595">
    <property type="entry name" value="AA_TRANSFER_CLASS_5"/>
    <property type="match status" value="1"/>
</dbReference>
<reference evidence="11" key="2">
    <citation type="submission" date="2020-09" db="EMBL/GenBank/DDBJ databases">
        <authorList>
            <person name="Sun Q."/>
            <person name="Zhou Y."/>
        </authorList>
    </citation>
    <scope>NUCLEOTIDE SEQUENCE</scope>
    <source>
        <strain evidence="11">CGMCC 1.15371</strain>
    </source>
</reference>
<accession>A0A8J2VNH6</accession>
<keyword evidence="3 11" id="KW-0032">Aminotransferase</keyword>
<dbReference type="InterPro" id="IPR000192">
    <property type="entry name" value="Aminotrans_V_dom"/>
</dbReference>
<name>A0A8J2VNH6_9BACL</name>
<evidence type="ECO:0000256" key="4">
    <source>
        <dbReference type="ARBA" id="ARBA00022679"/>
    </source>
</evidence>
<dbReference type="Proteomes" id="UP000628775">
    <property type="component" value="Unassembled WGS sequence"/>
</dbReference>
<proteinExistence type="inferred from homology"/>
<evidence type="ECO:0000256" key="9">
    <source>
        <dbReference type="RuleBase" id="RU004504"/>
    </source>
</evidence>
<dbReference type="PANTHER" id="PTHR21152:SF40">
    <property type="entry name" value="ALANINE--GLYOXYLATE AMINOTRANSFERASE"/>
    <property type="match status" value="1"/>
</dbReference>
<sequence length="385" mass="41535">MIINRSQILRTPGPTPIPESIQHAMSQPMIGHRGSAFSDLYKDVTRRLQPVFGTKQEVFVLTGSGTSALETAVVNSTQPGDEVAVIVTGAFGARFADICEAFDLVVHRLDIEWGKACDPEVLRQFISSKSELKAVFMTHCETSTGVLNPIAQLADVIHEASDALVVVDTVSSAAGVPVEMDRNSLDIVVSGSQKAFMLPPGLAFIAVSERAWKVIKANDTKAFYLNLAAYQKNHEKGMTPYTPAVSIIFGLQQALTLLESEGLDNVYQRHDLLKKMTRAAIQGLGLTLLTSDEDASPTVTAIKATNTFDSEGLRKTASQSFNLVFAGGQGKLKGKLFRIGHMGACTPAELLQTLTLLELSLYKMGYSIVPGTAAQKAEEVLIHDL</sequence>
<feature type="binding site" evidence="6">
    <location>
        <position position="338"/>
    </location>
    <ligand>
        <name>substrate</name>
    </ligand>
</feature>
<protein>
    <submittedName>
        <fullName evidence="11">Aminotransferase</fullName>
    </submittedName>
</protein>
<feature type="modified residue" description="N6-(pyridoxal phosphate)lysine" evidence="7">
    <location>
        <position position="194"/>
    </location>
</feature>
<comment type="similarity">
    <text evidence="2 8">Belongs to the class-V pyridoxal-phosphate-dependent aminotransferase family.</text>
</comment>
<reference evidence="11" key="1">
    <citation type="journal article" date="2014" name="Int. J. Syst. Evol. Microbiol.">
        <title>Complete genome sequence of Corynebacterium casei LMG S-19264T (=DSM 44701T), isolated from a smear-ripened cheese.</title>
        <authorList>
            <consortium name="US DOE Joint Genome Institute (JGI-PGF)"/>
            <person name="Walter F."/>
            <person name="Albersmeier A."/>
            <person name="Kalinowski J."/>
            <person name="Ruckert C."/>
        </authorList>
    </citation>
    <scope>NUCLEOTIDE SEQUENCE</scope>
    <source>
        <strain evidence="11">CGMCC 1.15371</strain>
    </source>
</reference>
<evidence type="ECO:0000256" key="7">
    <source>
        <dbReference type="PIRSR" id="PIRSR000524-50"/>
    </source>
</evidence>
<evidence type="ECO:0000256" key="3">
    <source>
        <dbReference type="ARBA" id="ARBA00022576"/>
    </source>
</evidence>
<dbReference type="RefSeq" id="WP_188692740.1">
    <property type="nucleotide sequence ID" value="NZ_BMIR01000007.1"/>
</dbReference>
<dbReference type="GO" id="GO:0008453">
    <property type="term" value="F:alanine-glyoxylate transaminase activity"/>
    <property type="evidence" value="ECO:0007669"/>
    <property type="project" value="TreeGrafter"/>
</dbReference>
<dbReference type="InterPro" id="IPR020578">
    <property type="entry name" value="Aminotrans_V_PyrdxlP_BS"/>
</dbReference>
<keyword evidence="12" id="KW-1185">Reference proteome</keyword>
<dbReference type="PANTHER" id="PTHR21152">
    <property type="entry name" value="AMINOTRANSFERASE CLASS V"/>
    <property type="match status" value="1"/>
</dbReference>
<evidence type="ECO:0000313" key="12">
    <source>
        <dbReference type="Proteomes" id="UP000628775"/>
    </source>
</evidence>
<dbReference type="GO" id="GO:0004760">
    <property type="term" value="F:L-serine-pyruvate transaminase activity"/>
    <property type="evidence" value="ECO:0007669"/>
    <property type="project" value="TreeGrafter"/>
</dbReference>
<dbReference type="InterPro" id="IPR024169">
    <property type="entry name" value="SP_NH2Trfase/AEP_transaminase"/>
</dbReference>